<dbReference type="SUPFAM" id="SSF53756">
    <property type="entry name" value="UDP-Glycosyltransferase/glycogen phosphorylase"/>
    <property type="match status" value="1"/>
</dbReference>
<evidence type="ECO:0000256" key="5">
    <source>
        <dbReference type="RuleBase" id="RU362057"/>
    </source>
</evidence>
<dbReference type="PANTHER" id="PTHR11926">
    <property type="entry name" value="GLUCOSYL/GLUCURONOSYL TRANSFERASES"/>
    <property type="match status" value="1"/>
</dbReference>
<evidence type="ECO:0000256" key="3">
    <source>
        <dbReference type="ARBA" id="ARBA00022679"/>
    </source>
</evidence>
<dbReference type="EMBL" id="CAUOFW020007946">
    <property type="protein sequence ID" value="CAK9181138.1"/>
    <property type="molecule type" value="Genomic_DNA"/>
</dbReference>
<evidence type="ECO:0000313" key="7">
    <source>
        <dbReference type="Proteomes" id="UP001642360"/>
    </source>
</evidence>
<sequence>MAIKKEKKEIHVLMVAFGAIGHMNPMVRLGKRLVSKGLNVTFATTEDARGRMLQSSKTTTTNSIAGIQLEFFSDGLSLDYDRKAKMDHHMESLNKHGPINLSTIIQTHSPKFSCIINTPSVPWAADVAAAHGIPTAMLWIQPCTLYAIYYRFYNNLNPFPSSEDPNMSVEIPGLPLLHTEDLPSFILPSNLLSCFPKILSEVFQNMKKLKWVLGNSFHELENEVIDSMNEVHPIRPVGPLVPSSLLGEDQELDISVDLWKSEDACIDWLNQRDCSSVIYISFGSLLDLSGKDMESIATALKNSKRPFLWVVRSPDSSEKKDDPQLPFGFSEETKDQGLMVQWSPQTKVLAHQSVGCFLSHCGWNSLLETITAGVPVLAYPKWTDQPTNAKLIVDVLRVGVRLRPDKEGVASSEEVEKCIEEIMNGPYSGEYKKNAAELKKAARETVADGGSSGQNIQWFVDELIGNSCP</sequence>
<dbReference type="AlphaFoldDB" id="A0ABC8UJB1"/>
<dbReference type="PANTHER" id="PTHR11926:SF1441">
    <property type="entry name" value="GLYCOSYLTRANSFERASE"/>
    <property type="match status" value="1"/>
</dbReference>
<dbReference type="InterPro" id="IPR002213">
    <property type="entry name" value="UDP_glucos_trans"/>
</dbReference>
<accession>A0ABC8UJB1</accession>
<dbReference type="Pfam" id="PF00201">
    <property type="entry name" value="UDPGT"/>
    <property type="match status" value="1"/>
</dbReference>
<dbReference type="FunFam" id="3.40.50.2000:FF:000101">
    <property type="entry name" value="Glycosyltransferase"/>
    <property type="match status" value="1"/>
</dbReference>
<reference evidence="6 7" key="1">
    <citation type="submission" date="2024-02" db="EMBL/GenBank/DDBJ databases">
        <authorList>
            <person name="Vignale AGUSTIN F."/>
            <person name="Sosa J E."/>
            <person name="Modenutti C."/>
        </authorList>
    </citation>
    <scope>NUCLEOTIDE SEQUENCE [LARGE SCALE GENOMIC DNA]</scope>
</reference>
<keyword evidence="3 4" id="KW-0808">Transferase</keyword>
<dbReference type="GO" id="GO:0008194">
    <property type="term" value="F:UDP-glycosyltransferase activity"/>
    <property type="evidence" value="ECO:0007669"/>
    <property type="project" value="UniProtKB-ARBA"/>
</dbReference>
<proteinExistence type="inferred from homology"/>
<dbReference type="CDD" id="cd03784">
    <property type="entry name" value="GT1_Gtf-like"/>
    <property type="match status" value="1"/>
</dbReference>
<comment type="similarity">
    <text evidence="1 4">Belongs to the UDP-glycosyltransferase family.</text>
</comment>
<dbReference type="EC" id="2.4.1.-" evidence="5"/>
<gene>
    <name evidence="6" type="ORF">ILEXP_LOCUS51178</name>
</gene>
<evidence type="ECO:0000313" key="6">
    <source>
        <dbReference type="EMBL" id="CAK9181138.1"/>
    </source>
</evidence>
<dbReference type="FunFam" id="3.40.50.2000:FF:000019">
    <property type="entry name" value="Glycosyltransferase"/>
    <property type="match status" value="1"/>
</dbReference>
<dbReference type="Proteomes" id="UP001642360">
    <property type="component" value="Unassembled WGS sequence"/>
</dbReference>
<evidence type="ECO:0000256" key="1">
    <source>
        <dbReference type="ARBA" id="ARBA00009995"/>
    </source>
</evidence>
<evidence type="ECO:0000256" key="2">
    <source>
        <dbReference type="ARBA" id="ARBA00022676"/>
    </source>
</evidence>
<dbReference type="InterPro" id="IPR035595">
    <property type="entry name" value="UDP_glycos_trans_CS"/>
</dbReference>
<organism evidence="6 7">
    <name type="scientific">Ilex paraguariensis</name>
    <name type="common">yerba mate</name>
    <dbReference type="NCBI Taxonomy" id="185542"/>
    <lineage>
        <taxon>Eukaryota</taxon>
        <taxon>Viridiplantae</taxon>
        <taxon>Streptophyta</taxon>
        <taxon>Embryophyta</taxon>
        <taxon>Tracheophyta</taxon>
        <taxon>Spermatophyta</taxon>
        <taxon>Magnoliopsida</taxon>
        <taxon>eudicotyledons</taxon>
        <taxon>Gunneridae</taxon>
        <taxon>Pentapetalae</taxon>
        <taxon>asterids</taxon>
        <taxon>campanulids</taxon>
        <taxon>Aquifoliales</taxon>
        <taxon>Aquifoliaceae</taxon>
        <taxon>Ilex</taxon>
    </lineage>
</organism>
<dbReference type="PROSITE" id="PS00375">
    <property type="entry name" value="UDPGT"/>
    <property type="match status" value="1"/>
</dbReference>
<protein>
    <recommendedName>
        <fullName evidence="5">Glycosyltransferase</fullName>
        <ecNumber evidence="5">2.4.1.-</ecNumber>
    </recommendedName>
</protein>
<evidence type="ECO:0000256" key="4">
    <source>
        <dbReference type="RuleBase" id="RU003718"/>
    </source>
</evidence>
<keyword evidence="2 4" id="KW-0328">Glycosyltransferase</keyword>
<keyword evidence="7" id="KW-1185">Reference proteome</keyword>
<comment type="caution">
    <text evidence="6">The sequence shown here is derived from an EMBL/GenBank/DDBJ whole genome shotgun (WGS) entry which is preliminary data.</text>
</comment>
<name>A0ABC8UJB1_9AQUA</name>
<dbReference type="Gene3D" id="3.40.50.2000">
    <property type="entry name" value="Glycogen Phosphorylase B"/>
    <property type="match status" value="2"/>
</dbReference>